<dbReference type="GeneID" id="89936037"/>
<feature type="region of interest" description="Disordered" evidence="2">
    <location>
        <begin position="904"/>
        <end position="928"/>
    </location>
</feature>
<evidence type="ECO:0000313" key="4">
    <source>
        <dbReference type="EMBL" id="KAK4110573.1"/>
    </source>
</evidence>
<dbReference type="Pfam" id="PF25422">
    <property type="entry name" value="DUF7892"/>
    <property type="match status" value="1"/>
</dbReference>
<feature type="region of interest" description="Disordered" evidence="2">
    <location>
        <begin position="299"/>
        <end position="323"/>
    </location>
</feature>
<evidence type="ECO:0000259" key="3">
    <source>
        <dbReference type="Pfam" id="PF25422"/>
    </source>
</evidence>
<dbReference type="InterPro" id="IPR057214">
    <property type="entry name" value="DUF7892"/>
</dbReference>
<dbReference type="EMBL" id="MU853350">
    <property type="protein sequence ID" value="KAK4110573.1"/>
    <property type="molecule type" value="Genomic_DNA"/>
</dbReference>
<sequence>MRLAENNDRTPSLTDHQSRSPDKSLISPEVWHHIFTFLPPKSLGNLLAVNKLFNLYLDPASSVRRGIPASADSGVLRPLKPNAIWQASRRLFWPQMPTPIRSNTELEMWRLACSRRCQSCGKAAGGDRGAPPNPRQPGLGSEGVTAIWAFGSRMCVDCLVRKSVKEVDLLLSPTIPSVVVPALPFVFITQDLRVFSATALEQALEQGQLPADLQVTKRFLSSDVEALEQEFVQVQSMGHGTVSEWLKGLSGRGKDLQHDALKWEKWESSGGVAKMCSQLYPGFVGKPSASLVRESLAGLPTTLANPPSSTTSRHSLSQGRHERTAEEVAELKATRKAEIERRALLLDPPLTPNVLRHIPSFQAATQIVAPLDGNAWELLKPRLLAQRADAERRESETFVQVKAELEPPGHGRLETTLATTKEARDRIDKDWEEAQAPLRARIAGYADEIIRDAWDSGKKVTRETCPRFAVEALVYVRKRFYAQMAKDTTAARAAGEAPRTDPPEGPFTQKLTLENMKWIFDTKIKPHTEPLRKELFFCNGCEGSYKTFGFEGVIQHYAAKHTNALSAGNVVVHWRAEWPEHPPFSAEVRPVRTSLYPSRPGGLIMAAGQPPQSNYNHLPTATGPVPPPSYPPGVGYGNGVPTYHDPYQQPPALPPPHTHAYQPPPAAPPFPPQPAFQPQAPYVPPPPQYQPFQSPFAPYPPSAVDSSRGYAAPQTGLYNHNYGSYQANSNGIYANSRPQAYPNLYQTKLEDIARNSREVWRLLGDIKGLPSSARVFATIHHVVKRFRSRFYETPPLSMFIDGLSNNKEMRPVRYVNGLICKACRLGLGNAASVEEDRKHFSLPQLTNHFQSKHVEPMLKMQNTAAPLDWVVDMVFLDGMDTMSTIVASAKETQRSLLTAAFPSAIKSQPKPGPASYHPEQPGQQHEPVSAAGYVPDTAVARHESNRYPPQPPPSDAHRPASGVLDKHSAAAESVGAGPLANSWSAGHSLNSATPDTMSENDRSGHSEGGGNRRNRAQDAFQKGRASNNRKAKAPSGIGSSNRTSENQSSADGETVRRDEPNVRLTGTSNQTEAMRAQSSSIQPREPRTVSTLTAWAPSQRAAQSPQYPDGNYPSRREPVPPEGAKQEPDIVAALESRLAERRSPPPRSQERASNAALYVDSHGTAVSSDLQDASRSHIRYGQREHRADSPVHRARYYETSSRGEELPVRRHEVMYYPKMEPVHRREEEYSPRWIQPGEVGPSARHTLEGRFSRPPSLRPEDIDYGAARREPDMYYRYREDSARGQSRPPPVEAYEIVQVIDEHGEYYIRRPVRREPDTRYGYVYEERRVQRDLGPSVAAVSEPAYVSVGGNRPGFARDAAWDGGMPPGGGRPTARPGPADPAYHEEYNPWYPAA</sequence>
<feature type="compositionally biased region" description="Low complexity" evidence="2">
    <location>
        <begin position="1372"/>
        <end position="1381"/>
    </location>
</feature>
<dbReference type="RefSeq" id="XP_064668143.1">
    <property type="nucleotide sequence ID" value="XM_064811912.1"/>
</dbReference>
<keyword evidence="1" id="KW-0945">Host-virus interaction</keyword>
<dbReference type="PANTHER" id="PTHR13037">
    <property type="entry name" value="FORMIN"/>
    <property type="match status" value="1"/>
</dbReference>
<feature type="region of interest" description="Disordered" evidence="2">
    <location>
        <begin position="1356"/>
        <end position="1394"/>
    </location>
</feature>
<evidence type="ECO:0000256" key="1">
    <source>
        <dbReference type="ARBA" id="ARBA00022581"/>
    </source>
</evidence>
<accession>A0AAN6QHY2</accession>
<dbReference type="SUPFAM" id="SSF81383">
    <property type="entry name" value="F-box domain"/>
    <property type="match status" value="1"/>
</dbReference>
<feature type="compositionally biased region" description="Polar residues" evidence="2">
    <location>
        <begin position="302"/>
        <end position="318"/>
    </location>
</feature>
<feature type="region of interest" description="Disordered" evidence="2">
    <location>
        <begin position="1"/>
        <end position="22"/>
    </location>
</feature>
<dbReference type="InterPro" id="IPR036047">
    <property type="entry name" value="F-box-like_dom_sf"/>
</dbReference>
<gene>
    <name evidence="4" type="ORF">N656DRAFT_713647</name>
</gene>
<proteinExistence type="predicted"/>
<comment type="caution">
    <text evidence="4">The sequence shown here is derived from an EMBL/GenBank/DDBJ whole genome shotgun (WGS) entry which is preliminary data.</text>
</comment>
<keyword evidence="5" id="KW-1185">Reference proteome</keyword>
<feature type="region of interest" description="Disordered" evidence="2">
    <location>
        <begin position="1236"/>
        <end position="1262"/>
    </location>
</feature>
<feature type="domain" description="DUF7892" evidence="3">
    <location>
        <begin position="743"/>
        <end position="896"/>
    </location>
</feature>
<feature type="region of interest" description="Disordered" evidence="2">
    <location>
        <begin position="942"/>
        <end position="1204"/>
    </location>
</feature>
<feature type="compositionally biased region" description="Basic and acidic residues" evidence="2">
    <location>
        <begin position="1114"/>
        <end position="1128"/>
    </location>
</feature>
<evidence type="ECO:0000313" key="5">
    <source>
        <dbReference type="Proteomes" id="UP001302812"/>
    </source>
</evidence>
<name>A0AAN6QHY2_9PEZI</name>
<reference evidence="4" key="2">
    <citation type="submission" date="2023-05" db="EMBL/GenBank/DDBJ databases">
        <authorList>
            <consortium name="Lawrence Berkeley National Laboratory"/>
            <person name="Steindorff A."/>
            <person name="Hensen N."/>
            <person name="Bonometti L."/>
            <person name="Westerberg I."/>
            <person name="Brannstrom I.O."/>
            <person name="Guillou S."/>
            <person name="Cros-Aarteil S."/>
            <person name="Calhoun S."/>
            <person name="Haridas S."/>
            <person name="Kuo A."/>
            <person name="Mondo S."/>
            <person name="Pangilinan J."/>
            <person name="Riley R."/>
            <person name="Labutti K."/>
            <person name="Andreopoulos B."/>
            <person name="Lipzen A."/>
            <person name="Chen C."/>
            <person name="Yanf M."/>
            <person name="Daum C."/>
            <person name="Ng V."/>
            <person name="Clum A."/>
            <person name="Ohm R."/>
            <person name="Martin F."/>
            <person name="Silar P."/>
            <person name="Natvig D."/>
            <person name="Lalanne C."/>
            <person name="Gautier V."/>
            <person name="Ament-Velasquez S.L."/>
            <person name="Kruys A."/>
            <person name="Hutchinson M.I."/>
            <person name="Powell A.J."/>
            <person name="Barry K."/>
            <person name="Miller A.N."/>
            <person name="Grigoriev I.V."/>
            <person name="Debuchy R."/>
            <person name="Gladieux P."/>
            <person name="Thoren M.H."/>
            <person name="Johannesson H."/>
        </authorList>
    </citation>
    <scope>NUCLEOTIDE SEQUENCE</scope>
    <source>
        <strain evidence="4">CBS 508.74</strain>
    </source>
</reference>
<feature type="compositionally biased region" description="Polar residues" evidence="2">
    <location>
        <begin position="1037"/>
        <end position="1051"/>
    </location>
</feature>
<organism evidence="4 5">
    <name type="scientific">Canariomyces notabilis</name>
    <dbReference type="NCBI Taxonomy" id="2074819"/>
    <lineage>
        <taxon>Eukaryota</taxon>
        <taxon>Fungi</taxon>
        <taxon>Dikarya</taxon>
        <taxon>Ascomycota</taxon>
        <taxon>Pezizomycotina</taxon>
        <taxon>Sordariomycetes</taxon>
        <taxon>Sordariomycetidae</taxon>
        <taxon>Sordariales</taxon>
        <taxon>Chaetomiaceae</taxon>
        <taxon>Canariomyces</taxon>
    </lineage>
</organism>
<dbReference type="Proteomes" id="UP001302812">
    <property type="component" value="Unassembled WGS sequence"/>
</dbReference>
<feature type="compositionally biased region" description="Basic and acidic residues" evidence="2">
    <location>
        <begin position="1181"/>
        <end position="1191"/>
    </location>
</feature>
<feature type="compositionally biased region" description="Polar residues" evidence="2">
    <location>
        <begin position="1064"/>
        <end position="1093"/>
    </location>
</feature>
<dbReference type="CDD" id="cd09917">
    <property type="entry name" value="F-box_SF"/>
    <property type="match status" value="1"/>
</dbReference>
<feature type="compositionally biased region" description="Polar residues" evidence="2">
    <location>
        <begin position="1164"/>
        <end position="1173"/>
    </location>
</feature>
<dbReference type="PANTHER" id="PTHR13037:SF24">
    <property type="entry name" value="POLYCOMB PROTEIN PCL-RELATED"/>
    <property type="match status" value="1"/>
</dbReference>
<reference evidence="4" key="1">
    <citation type="journal article" date="2023" name="Mol. Phylogenet. Evol.">
        <title>Genome-scale phylogeny and comparative genomics of the fungal order Sordariales.</title>
        <authorList>
            <person name="Hensen N."/>
            <person name="Bonometti L."/>
            <person name="Westerberg I."/>
            <person name="Brannstrom I.O."/>
            <person name="Guillou S."/>
            <person name="Cros-Aarteil S."/>
            <person name="Calhoun S."/>
            <person name="Haridas S."/>
            <person name="Kuo A."/>
            <person name="Mondo S."/>
            <person name="Pangilinan J."/>
            <person name="Riley R."/>
            <person name="LaButti K."/>
            <person name="Andreopoulos B."/>
            <person name="Lipzen A."/>
            <person name="Chen C."/>
            <person name="Yan M."/>
            <person name="Daum C."/>
            <person name="Ng V."/>
            <person name="Clum A."/>
            <person name="Steindorff A."/>
            <person name="Ohm R.A."/>
            <person name="Martin F."/>
            <person name="Silar P."/>
            <person name="Natvig D.O."/>
            <person name="Lalanne C."/>
            <person name="Gautier V."/>
            <person name="Ament-Velasquez S.L."/>
            <person name="Kruys A."/>
            <person name="Hutchinson M.I."/>
            <person name="Powell A.J."/>
            <person name="Barry K."/>
            <person name="Miller A.N."/>
            <person name="Grigoriev I.V."/>
            <person name="Debuchy R."/>
            <person name="Gladieux P."/>
            <person name="Hiltunen Thoren M."/>
            <person name="Johannesson H."/>
        </authorList>
    </citation>
    <scope>NUCLEOTIDE SEQUENCE</scope>
    <source>
        <strain evidence="4">CBS 508.74</strain>
    </source>
</reference>
<evidence type="ECO:0000256" key="2">
    <source>
        <dbReference type="SAM" id="MobiDB-lite"/>
    </source>
</evidence>
<protein>
    <recommendedName>
        <fullName evidence="3">DUF7892 domain-containing protein</fullName>
    </recommendedName>
</protein>
<feature type="compositionally biased region" description="Polar residues" evidence="2">
    <location>
        <begin position="981"/>
        <end position="997"/>
    </location>
</feature>